<evidence type="ECO:0000313" key="2">
    <source>
        <dbReference type="EMBL" id="OMP88546.1"/>
    </source>
</evidence>
<comment type="caution">
    <text evidence="2">The sequence shown here is derived from an EMBL/GenBank/DDBJ whole genome shotgun (WGS) entry which is preliminary data.</text>
</comment>
<dbReference type="Proteomes" id="UP000190776">
    <property type="component" value="Unassembled WGS sequence"/>
</dbReference>
<feature type="compositionally biased region" description="Basic and acidic residues" evidence="1">
    <location>
        <begin position="211"/>
        <end position="220"/>
    </location>
</feature>
<protein>
    <submittedName>
        <fullName evidence="2">Uncharacterized protein</fullName>
    </submittedName>
</protein>
<dbReference type="EMBL" id="MSZU01000074">
    <property type="protein sequence ID" value="OMP88546.1"/>
    <property type="molecule type" value="Genomic_DNA"/>
</dbReference>
<proteinExistence type="predicted"/>
<sequence>MNIWTVPERKDYGAESLERVRRAIMTVNSEIRQELVSKEPRPRIHPKQSSVNLNRFVIISPTISVSSSVLSGKFSIGSIRELAGRMSASTLKHSNSRTGRREDGLATLECSSSSRSSSRSTIRPVKEKSSISTRKLARGQDMASNGTPAASSPVRTASKELATAQTNSGHPDTANRRTSETRRQSPQGTAGADTAGVDSAMQLPMEPATQDGREKGHDGRLLSPWPGRNSHRIERQRVSPGSPAYVRLKKPKLNMHVYLEEGLTENSGCTKASISLVPVEQCGSEADSAVDLRSMAAGDELVVGKRDGADSGELSIRVQLGDGEDTMLLCSWDGSEIQGSG</sequence>
<evidence type="ECO:0000313" key="3">
    <source>
        <dbReference type="Proteomes" id="UP000190776"/>
    </source>
</evidence>
<dbReference type="OrthoDB" id="4851849at2759"/>
<organism evidence="2 3">
    <name type="scientific">Diplodia seriata</name>
    <dbReference type="NCBI Taxonomy" id="420778"/>
    <lineage>
        <taxon>Eukaryota</taxon>
        <taxon>Fungi</taxon>
        <taxon>Dikarya</taxon>
        <taxon>Ascomycota</taxon>
        <taxon>Pezizomycotina</taxon>
        <taxon>Dothideomycetes</taxon>
        <taxon>Dothideomycetes incertae sedis</taxon>
        <taxon>Botryosphaeriales</taxon>
        <taxon>Botryosphaeriaceae</taxon>
        <taxon>Diplodia</taxon>
    </lineage>
</organism>
<dbReference type="AlphaFoldDB" id="A0A1S8BM23"/>
<evidence type="ECO:0000256" key="1">
    <source>
        <dbReference type="SAM" id="MobiDB-lite"/>
    </source>
</evidence>
<accession>A0A1S8BM23</accession>
<gene>
    <name evidence="2" type="ORF">BK809_0005265</name>
</gene>
<feature type="compositionally biased region" description="Polar residues" evidence="1">
    <location>
        <begin position="142"/>
        <end position="155"/>
    </location>
</feature>
<feature type="region of interest" description="Disordered" evidence="1">
    <location>
        <begin position="89"/>
        <end position="228"/>
    </location>
</feature>
<name>A0A1S8BM23_9PEZI</name>
<reference evidence="2 3" key="1">
    <citation type="submission" date="2017-01" db="EMBL/GenBank/DDBJ databases">
        <title>Draft genome sequence of Diplodia seriata F98.1, a fungal species involved in grapevine trunk diseases.</title>
        <authorList>
            <person name="Robert-Siegwald G."/>
            <person name="Vallet J."/>
            <person name="Abou-Mansour E."/>
            <person name="Xu J."/>
            <person name="Rey P."/>
            <person name="Bertsch C."/>
            <person name="Rego C."/>
            <person name="Larignon P."/>
            <person name="Fontaine F."/>
            <person name="Lebrun M.-H."/>
        </authorList>
    </citation>
    <scope>NUCLEOTIDE SEQUENCE [LARGE SCALE GENOMIC DNA]</scope>
    <source>
        <strain evidence="2 3">F98.1</strain>
    </source>
</reference>
<feature type="compositionally biased region" description="Basic and acidic residues" evidence="1">
    <location>
        <begin position="173"/>
        <end position="183"/>
    </location>
</feature>
<feature type="compositionally biased region" description="Low complexity" evidence="1">
    <location>
        <begin position="111"/>
        <end position="120"/>
    </location>
</feature>